<dbReference type="eggNOG" id="COG3439">
    <property type="taxonomic scope" value="Bacteria"/>
</dbReference>
<dbReference type="STRING" id="89187.ISM_12375"/>
<evidence type="ECO:0000256" key="1">
    <source>
        <dbReference type="SAM" id="SignalP"/>
    </source>
</evidence>
<dbReference type="InterPro" id="IPR035923">
    <property type="entry name" value="TT1751-like_sf"/>
</dbReference>
<sequence>MKKIMAGIMIALAGAAGSAMADEDDITRVKAEGAVDEVMNALEMAVEGAGATVFARVDHAGGAEQAGMYMEPSQLLIFGNPKLGTPAMQDNMLAGLYLPLKVLVYRDKDNQVWLAYEDPDETLDLDGIDDDAEYIKQMTGALEKLVAKASGM</sequence>
<name>A3SMG9_ROSNI</name>
<comment type="caution">
    <text evidence="3">The sequence shown here is derived from an EMBL/GenBank/DDBJ whole genome shotgun (WGS) entry which is preliminary data.</text>
</comment>
<feature type="chain" id="PRO_5002659272" evidence="1">
    <location>
        <begin position="22"/>
        <end position="152"/>
    </location>
</feature>
<dbReference type="EMBL" id="AALY01000002">
    <property type="protein sequence ID" value="EAP75659.1"/>
    <property type="molecule type" value="Genomic_DNA"/>
</dbReference>
<keyword evidence="4" id="KW-1185">Reference proteome</keyword>
<organism evidence="3 4">
    <name type="scientific">Roseovarius nubinhibens (strain ATCC BAA-591 / DSM 15170 / ISM)</name>
    <dbReference type="NCBI Taxonomy" id="89187"/>
    <lineage>
        <taxon>Bacteria</taxon>
        <taxon>Pseudomonadati</taxon>
        <taxon>Pseudomonadota</taxon>
        <taxon>Alphaproteobacteria</taxon>
        <taxon>Rhodobacterales</taxon>
        <taxon>Roseobacteraceae</taxon>
        <taxon>Roseovarius</taxon>
    </lineage>
</organism>
<accession>A3SMG9</accession>
<protein>
    <submittedName>
        <fullName evidence="3">Putative orphan protein</fullName>
    </submittedName>
</protein>
<dbReference type="Pfam" id="PF03625">
    <property type="entry name" value="DUF302"/>
    <property type="match status" value="1"/>
</dbReference>
<dbReference type="AlphaFoldDB" id="A3SMG9"/>
<dbReference type="CDD" id="cd14797">
    <property type="entry name" value="DUF302"/>
    <property type="match status" value="1"/>
</dbReference>
<reference evidence="3 4" key="1">
    <citation type="submission" date="2005-12" db="EMBL/GenBank/DDBJ databases">
        <authorList>
            <person name="Moran M.A."/>
            <person name="Ferriera S."/>
            <person name="Johnson J."/>
            <person name="Kravitz S."/>
            <person name="Halpern A."/>
            <person name="Remington K."/>
            <person name="Beeson K."/>
            <person name="Tran B."/>
            <person name="Rogers Y.-H."/>
            <person name="Friedman R."/>
            <person name="Venter J.C."/>
        </authorList>
    </citation>
    <scope>NUCLEOTIDE SEQUENCE [LARGE SCALE GENOMIC DNA]</scope>
    <source>
        <strain evidence="4">ATCC BAA-591 / DSM 15170 / ISM</strain>
    </source>
</reference>
<evidence type="ECO:0000259" key="2">
    <source>
        <dbReference type="Pfam" id="PF03625"/>
    </source>
</evidence>
<evidence type="ECO:0000313" key="3">
    <source>
        <dbReference type="EMBL" id="EAP75659.1"/>
    </source>
</evidence>
<feature type="domain" description="DUF302" evidence="2">
    <location>
        <begin position="57"/>
        <end position="119"/>
    </location>
</feature>
<dbReference type="InterPro" id="IPR005180">
    <property type="entry name" value="DUF302"/>
</dbReference>
<dbReference type="Proteomes" id="UP000005954">
    <property type="component" value="Unassembled WGS sequence"/>
</dbReference>
<feature type="signal peptide" evidence="1">
    <location>
        <begin position="1"/>
        <end position="21"/>
    </location>
</feature>
<dbReference type="SUPFAM" id="SSF103247">
    <property type="entry name" value="TT1751-like"/>
    <property type="match status" value="1"/>
</dbReference>
<dbReference type="HOGENOM" id="CLU_116237_1_1_5"/>
<gene>
    <name evidence="3" type="ORF">ISM_12375</name>
</gene>
<dbReference type="RefSeq" id="WP_009814484.1">
    <property type="nucleotide sequence ID" value="NZ_CH724156.1"/>
</dbReference>
<keyword evidence="1" id="KW-0732">Signal</keyword>
<proteinExistence type="predicted"/>
<dbReference type="PANTHER" id="PTHR38342:SF2">
    <property type="entry name" value="INNER MEMBRANE OR EXPORTED"/>
    <property type="match status" value="1"/>
</dbReference>
<dbReference type="PANTHER" id="PTHR38342">
    <property type="entry name" value="SLR5037 PROTEIN"/>
    <property type="match status" value="1"/>
</dbReference>
<evidence type="ECO:0000313" key="4">
    <source>
        <dbReference type="Proteomes" id="UP000005954"/>
    </source>
</evidence>
<dbReference type="Gene3D" id="3.30.310.70">
    <property type="entry name" value="TT1751-like domain"/>
    <property type="match status" value="1"/>
</dbReference>